<protein>
    <submittedName>
        <fullName evidence="1">Uncharacterized protein</fullName>
    </submittedName>
</protein>
<dbReference type="EMBL" id="JAGGKI010000013">
    <property type="protein sequence ID" value="MBP1895274.1"/>
    <property type="molecule type" value="Genomic_DNA"/>
</dbReference>
<name>A0ABS4FG94_9BACL</name>
<keyword evidence="2" id="KW-1185">Reference proteome</keyword>
<accession>A0ABS4FG94</accession>
<organism evidence="1 2">
    <name type="scientific">Paenibacillus lactis</name>
    <dbReference type="NCBI Taxonomy" id="228574"/>
    <lineage>
        <taxon>Bacteria</taxon>
        <taxon>Bacillati</taxon>
        <taxon>Bacillota</taxon>
        <taxon>Bacilli</taxon>
        <taxon>Bacillales</taxon>
        <taxon>Paenibacillaceae</taxon>
        <taxon>Paenibacillus</taxon>
    </lineage>
</organism>
<evidence type="ECO:0000313" key="2">
    <source>
        <dbReference type="Proteomes" id="UP000706926"/>
    </source>
</evidence>
<reference evidence="1 2" key="1">
    <citation type="submission" date="2021-03" db="EMBL/GenBank/DDBJ databases">
        <title>Genomic Encyclopedia of Type Strains, Phase IV (KMG-IV): sequencing the most valuable type-strain genomes for metagenomic binning, comparative biology and taxonomic classification.</title>
        <authorList>
            <person name="Goeker M."/>
        </authorList>
    </citation>
    <scope>NUCLEOTIDE SEQUENCE [LARGE SCALE GENOMIC DNA]</scope>
    <source>
        <strain evidence="1 2">DSM 15596</strain>
    </source>
</reference>
<comment type="caution">
    <text evidence="1">The sequence shown here is derived from an EMBL/GenBank/DDBJ whole genome shotgun (WGS) entry which is preliminary data.</text>
</comment>
<dbReference type="Proteomes" id="UP000706926">
    <property type="component" value="Unassembled WGS sequence"/>
</dbReference>
<gene>
    <name evidence="1" type="ORF">J2Z18_004384</name>
</gene>
<sequence>MIHYKCSRHMPEYGWVDKLLVTLLNMEAVLMRQLKQNAQSKGTITMNLIMRAAIYEEHIEYRGVGPC</sequence>
<evidence type="ECO:0000313" key="1">
    <source>
        <dbReference type="EMBL" id="MBP1895274.1"/>
    </source>
</evidence>
<proteinExistence type="predicted"/>